<organism evidence="2 3">
    <name type="scientific">Pocillopora damicornis</name>
    <name type="common">Cauliflower coral</name>
    <name type="synonym">Millepora damicornis</name>
    <dbReference type="NCBI Taxonomy" id="46731"/>
    <lineage>
        <taxon>Eukaryota</taxon>
        <taxon>Metazoa</taxon>
        <taxon>Cnidaria</taxon>
        <taxon>Anthozoa</taxon>
        <taxon>Hexacorallia</taxon>
        <taxon>Scleractinia</taxon>
        <taxon>Astrocoeniina</taxon>
        <taxon>Pocilloporidae</taxon>
        <taxon>Pocillopora</taxon>
    </lineage>
</organism>
<evidence type="ECO:0000313" key="2">
    <source>
        <dbReference type="EMBL" id="RMX48061.1"/>
    </source>
</evidence>
<feature type="compositionally biased region" description="Acidic residues" evidence="1">
    <location>
        <begin position="1"/>
        <end position="11"/>
    </location>
</feature>
<keyword evidence="3" id="KW-1185">Reference proteome</keyword>
<gene>
    <name evidence="2" type="ORF">pdam_00002674</name>
</gene>
<reference evidence="2 3" key="1">
    <citation type="journal article" date="2018" name="Sci. Rep.">
        <title>Comparative analysis of the Pocillopora damicornis genome highlights role of immune system in coral evolution.</title>
        <authorList>
            <person name="Cunning R."/>
            <person name="Bay R.A."/>
            <person name="Gillette P."/>
            <person name="Baker A.C."/>
            <person name="Traylor-Knowles N."/>
        </authorList>
    </citation>
    <scope>NUCLEOTIDE SEQUENCE [LARGE SCALE GENOMIC DNA]</scope>
    <source>
        <strain evidence="2">RSMAS</strain>
        <tissue evidence="2">Whole animal</tissue>
    </source>
</reference>
<feature type="compositionally biased region" description="Polar residues" evidence="1">
    <location>
        <begin position="75"/>
        <end position="96"/>
    </location>
</feature>
<evidence type="ECO:0000256" key="1">
    <source>
        <dbReference type="SAM" id="MobiDB-lite"/>
    </source>
</evidence>
<dbReference type="Proteomes" id="UP000275408">
    <property type="component" value="Unassembled WGS sequence"/>
</dbReference>
<dbReference type="OrthoDB" id="5975019at2759"/>
<name>A0A3M6U364_POCDA</name>
<feature type="region of interest" description="Disordered" evidence="1">
    <location>
        <begin position="185"/>
        <end position="205"/>
    </location>
</feature>
<comment type="caution">
    <text evidence="2">The sequence shown here is derived from an EMBL/GenBank/DDBJ whole genome shotgun (WGS) entry which is preliminary data.</text>
</comment>
<dbReference type="EMBL" id="RCHS01002311">
    <property type="protein sequence ID" value="RMX48061.1"/>
    <property type="molecule type" value="Genomic_DNA"/>
</dbReference>
<feature type="compositionally biased region" description="Polar residues" evidence="1">
    <location>
        <begin position="35"/>
        <end position="53"/>
    </location>
</feature>
<accession>A0A3M6U364</accession>
<dbReference type="AlphaFoldDB" id="A0A3M6U364"/>
<proteinExistence type="predicted"/>
<protein>
    <submittedName>
        <fullName evidence="2">Uncharacterized protein</fullName>
    </submittedName>
</protein>
<feature type="region of interest" description="Disordered" evidence="1">
    <location>
        <begin position="75"/>
        <end position="118"/>
    </location>
</feature>
<evidence type="ECO:0000313" key="3">
    <source>
        <dbReference type="Proteomes" id="UP000275408"/>
    </source>
</evidence>
<sequence length="205" mass="23259">MEGEAAVEEDEGFHTVTADEDESSVAEKATKQDKPQTNMKANQGSKPASSKASTHMDKKTQQMLAEFYRLKNQMREFQQSIQRPPVSRNLSQPNKEGSTRLPPLPMPNFPKFNQSNYQPHKMTFDHLADFRSELSSTSEALAERQAKADYERTIQDWNRMNLSELKKLPPSPRYHIKKAIESYLGTSRGSSRALKPLTKELDAAS</sequence>
<feature type="region of interest" description="Disordered" evidence="1">
    <location>
        <begin position="1"/>
        <end position="61"/>
    </location>
</feature>